<organism evidence="3 4">
    <name type="scientific">Stegodyphus mimosarum</name>
    <name type="common">African social velvet spider</name>
    <dbReference type="NCBI Taxonomy" id="407821"/>
    <lineage>
        <taxon>Eukaryota</taxon>
        <taxon>Metazoa</taxon>
        <taxon>Ecdysozoa</taxon>
        <taxon>Arthropoda</taxon>
        <taxon>Chelicerata</taxon>
        <taxon>Arachnida</taxon>
        <taxon>Araneae</taxon>
        <taxon>Araneomorphae</taxon>
        <taxon>Entelegynae</taxon>
        <taxon>Eresoidea</taxon>
        <taxon>Eresidae</taxon>
        <taxon>Stegodyphus</taxon>
    </lineage>
</organism>
<dbReference type="EMBL" id="KK113316">
    <property type="protein sequence ID" value="KFM59873.1"/>
    <property type="molecule type" value="Genomic_DNA"/>
</dbReference>
<dbReference type="PROSITE" id="PS50025">
    <property type="entry name" value="LAM_G_DOMAIN"/>
    <property type="match status" value="1"/>
</dbReference>
<dbReference type="GO" id="GO:0016020">
    <property type="term" value="C:membrane"/>
    <property type="evidence" value="ECO:0007669"/>
    <property type="project" value="UniProtKB-SubCell"/>
</dbReference>
<dbReference type="SUPFAM" id="SSF49899">
    <property type="entry name" value="Concanavalin A-like lectins/glucanases"/>
    <property type="match status" value="1"/>
</dbReference>
<dbReference type="InterPro" id="IPR001791">
    <property type="entry name" value="Laminin_G"/>
</dbReference>
<dbReference type="PANTHER" id="PTHR15036:SF85">
    <property type="entry name" value="SP2353, ISOFORM A"/>
    <property type="match status" value="1"/>
</dbReference>
<dbReference type="PANTHER" id="PTHR15036">
    <property type="entry name" value="PIKACHURIN-LIKE PROTEIN"/>
    <property type="match status" value="1"/>
</dbReference>
<evidence type="ECO:0000259" key="2">
    <source>
        <dbReference type="PROSITE" id="PS50025"/>
    </source>
</evidence>
<dbReference type="OMA" id="RWHRASM"/>
<dbReference type="Gene3D" id="2.60.120.200">
    <property type="match status" value="1"/>
</dbReference>
<evidence type="ECO:0000256" key="1">
    <source>
        <dbReference type="PROSITE-ProRule" id="PRU00122"/>
    </source>
</evidence>
<evidence type="ECO:0000313" key="4">
    <source>
        <dbReference type="Proteomes" id="UP000054359"/>
    </source>
</evidence>
<feature type="disulfide bond" evidence="1">
    <location>
        <begin position="104"/>
        <end position="131"/>
    </location>
</feature>
<keyword evidence="4" id="KW-1185">Reference proteome</keyword>
<dbReference type="Proteomes" id="UP000054359">
    <property type="component" value="Unassembled WGS sequence"/>
</dbReference>
<dbReference type="Pfam" id="PF02210">
    <property type="entry name" value="Laminin_G_2"/>
    <property type="match status" value="1"/>
</dbReference>
<dbReference type="SMART" id="SM00282">
    <property type="entry name" value="LamG"/>
    <property type="match status" value="1"/>
</dbReference>
<proteinExistence type="predicted"/>
<dbReference type="OrthoDB" id="6515763at2759"/>
<keyword evidence="1" id="KW-1015">Disulfide bond</keyword>
<dbReference type="InterPro" id="IPR050372">
    <property type="entry name" value="Neurexin-related_CASP"/>
</dbReference>
<name>A0A087T434_STEMI</name>
<feature type="non-terminal residue" evidence="3">
    <location>
        <position position="132"/>
    </location>
</feature>
<dbReference type="CDD" id="cd00110">
    <property type="entry name" value="LamG"/>
    <property type="match status" value="1"/>
</dbReference>
<dbReference type="AlphaFoldDB" id="A0A087T434"/>
<reference evidence="3 4" key="1">
    <citation type="submission" date="2013-11" db="EMBL/GenBank/DDBJ databases">
        <title>Genome sequencing of Stegodyphus mimosarum.</title>
        <authorList>
            <person name="Bechsgaard J."/>
        </authorList>
    </citation>
    <scope>NUCLEOTIDE SEQUENCE [LARGE SCALE GENOMIC DNA]</scope>
</reference>
<gene>
    <name evidence="3" type="ORF">X975_04835</name>
</gene>
<sequence length="132" mass="14181">MSTSADFLALGLKDGYLHFQYNLGSGEVVIIYNSTRLDDGKWHSVRVLRVEQEGSLVVDGGTAVTGASPGQLNQLNVNNGLYLGGMENIVSLSMNKYHSGLVGCLANVTLSTDYHIRLITHATTGINIQPCL</sequence>
<dbReference type="STRING" id="407821.A0A087T434"/>
<evidence type="ECO:0000313" key="3">
    <source>
        <dbReference type="EMBL" id="KFM59873.1"/>
    </source>
</evidence>
<protein>
    <submittedName>
        <fullName evidence="3">Pikachurin</fullName>
    </submittedName>
</protein>
<accession>A0A087T434</accession>
<feature type="domain" description="Laminin G" evidence="2">
    <location>
        <begin position="1"/>
        <end position="131"/>
    </location>
</feature>
<dbReference type="InterPro" id="IPR013320">
    <property type="entry name" value="ConA-like_dom_sf"/>
</dbReference>